<sequence length="211" mass="22553">MQIAIVLFDRFTALDAVGPYETLGRLPDAETVFVAERTGPVRNETGDLALTADRTLADVPRPDVVVVPGGPGQTPQMENGALLDWLRTADATSTWTTSVCTGSLLLAAAGLLRGRRATSHWLALGQLKRFGVEPTGERVVTDGKYVTAAGVSSGIDMGLTLLGRIAGDEHAQAVQLLTEYDPQPPYDAGSPRKAPAHLVEEFRSRSRFVLT</sequence>
<accession>A0A081XZI8</accession>
<dbReference type="PANTHER" id="PTHR43130:SF2">
    <property type="entry name" value="DJ-1_PFPI DOMAIN-CONTAINING PROTEIN"/>
    <property type="match status" value="1"/>
</dbReference>
<evidence type="ECO:0000313" key="3">
    <source>
        <dbReference type="Proteomes" id="UP000028341"/>
    </source>
</evidence>
<evidence type="ECO:0000259" key="1">
    <source>
        <dbReference type="Pfam" id="PF01965"/>
    </source>
</evidence>
<dbReference type="InterPro" id="IPR029062">
    <property type="entry name" value="Class_I_gatase-like"/>
</dbReference>
<dbReference type="InterPro" id="IPR002818">
    <property type="entry name" value="DJ-1/PfpI"/>
</dbReference>
<proteinExistence type="predicted"/>
<dbReference type="Proteomes" id="UP000028341">
    <property type="component" value="Unassembled WGS sequence"/>
</dbReference>
<reference evidence="2 3" key="1">
    <citation type="submission" date="2014-02" db="EMBL/GenBank/DDBJ databases">
        <title>The genome announcement of Streptomyces toyocaensis NRRL15009.</title>
        <authorList>
            <person name="Hong H.-J."/>
            <person name="Kwun M.J."/>
        </authorList>
    </citation>
    <scope>NUCLEOTIDE SEQUENCE [LARGE SCALE GENOMIC DNA]</scope>
    <source>
        <strain evidence="2 3">NRRL 15009</strain>
    </source>
</reference>
<keyword evidence="2" id="KW-0808">Transferase</keyword>
<dbReference type="OrthoDB" id="4265717at2"/>
<gene>
    <name evidence="2" type="ORF">BU52_02615</name>
</gene>
<dbReference type="GO" id="GO:0016740">
    <property type="term" value="F:transferase activity"/>
    <property type="evidence" value="ECO:0007669"/>
    <property type="project" value="UniProtKB-KW"/>
</dbReference>
<dbReference type="PANTHER" id="PTHR43130">
    <property type="entry name" value="ARAC-FAMILY TRANSCRIPTIONAL REGULATOR"/>
    <property type="match status" value="1"/>
</dbReference>
<organism evidence="2 3">
    <name type="scientific">Streptomyces toyocaensis</name>
    <dbReference type="NCBI Taxonomy" id="55952"/>
    <lineage>
        <taxon>Bacteria</taxon>
        <taxon>Bacillati</taxon>
        <taxon>Actinomycetota</taxon>
        <taxon>Actinomycetes</taxon>
        <taxon>Kitasatosporales</taxon>
        <taxon>Streptomycetaceae</taxon>
        <taxon>Streptomyces</taxon>
    </lineage>
</organism>
<dbReference type="STRING" id="55952.BU52_02615"/>
<dbReference type="CDD" id="cd03139">
    <property type="entry name" value="GATase1_PfpI_2"/>
    <property type="match status" value="1"/>
</dbReference>
<name>A0A081XZI8_STRTO</name>
<dbReference type="eggNOG" id="COG0693">
    <property type="taxonomic scope" value="Bacteria"/>
</dbReference>
<feature type="domain" description="DJ-1/PfpI" evidence="1">
    <location>
        <begin position="2"/>
        <end position="162"/>
    </location>
</feature>
<keyword evidence="3" id="KW-1185">Reference proteome</keyword>
<protein>
    <submittedName>
        <fullName evidence="2">Glutamine amidotransferase</fullName>
    </submittedName>
</protein>
<dbReference type="EMBL" id="JFCB01000001">
    <property type="protein sequence ID" value="KES08961.1"/>
    <property type="molecule type" value="Genomic_DNA"/>
</dbReference>
<keyword evidence="2" id="KW-0315">Glutamine amidotransferase</keyword>
<dbReference type="Pfam" id="PF01965">
    <property type="entry name" value="DJ-1_PfpI"/>
    <property type="match status" value="1"/>
</dbReference>
<dbReference type="InterPro" id="IPR052158">
    <property type="entry name" value="INH-QAR"/>
</dbReference>
<dbReference type="RefSeq" id="WP_037927078.1">
    <property type="nucleotide sequence ID" value="NZ_JBFADL010000003.1"/>
</dbReference>
<comment type="caution">
    <text evidence="2">The sequence shown here is derived from an EMBL/GenBank/DDBJ whole genome shotgun (WGS) entry which is preliminary data.</text>
</comment>
<dbReference type="GO" id="GO:0006355">
    <property type="term" value="P:regulation of DNA-templated transcription"/>
    <property type="evidence" value="ECO:0007669"/>
    <property type="project" value="TreeGrafter"/>
</dbReference>
<dbReference type="AlphaFoldDB" id="A0A081XZI8"/>
<dbReference type="Gene3D" id="3.40.50.880">
    <property type="match status" value="1"/>
</dbReference>
<dbReference type="SUPFAM" id="SSF52317">
    <property type="entry name" value="Class I glutamine amidotransferase-like"/>
    <property type="match status" value="1"/>
</dbReference>
<evidence type="ECO:0000313" key="2">
    <source>
        <dbReference type="EMBL" id="KES08961.1"/>
    </source>
</evidence>